<sequence length="416" mass="47862">MKIRILLLLTLIWFHFSPIASAEARLTAVFIRDHQLWLKKGGQEIQLTKDRYVYSPKWSYDGRFIGFIDGDEKGGKSDLFIYDTKEKESYQPYIRVVTSDFKWSPNKNQMAYTDQGILNVTKIKNGRPQGFENVSLGVSGFEWFPNGKEFIVSSQSNLLPTGWSPIQLYRIPVDANLAIDKIEPFYTIQTNEPGLFGIDAHYFKWSSDGKWVSFLVVPTASWSMDSNTLSVLSSQGKQFQTVGKMLGYKEWFKWAPSANQLAYISGEGRFFVENKQMTIAEIPIFKQQKEYTPKGFVDLDLEWYSKDLVIVARAKENKEWKEGPVPTMFTSLYAINIRSGEQKQTSFPRENEFDEDPQVVGPYLTWFRKSAGETKGDVWVKNALNGQEHIWLRDVDNAPTFFTSVKSPQETSVYGY</sequence>
<dbReference type="InterPro" id="IPR011042">
    <property type="entry name" value="6-blade_b-propeller_TolB-like"/>
</dbReference>
<comment type="caution">
    <text evidence="2">The sequence shown here is derived from an EMBL/GenBank/DDBJ whole genome shotgun (WGS) entry which is preliminary data.</text>
</comment>
<feature type="signal peptide" evidence="1">
    <location>
        <begin position="1"/>
        <end position="22"/>
    </location>
</feature>
<dbReference type="SUPFAM" id="SSF82171">
    <property type="entry name" value="DPP6 N-terminal domain-like"/>
    <property type="match status" value="1"/>
</dbReference>
<dbReference type="Gene3D" id="2.120.10.30">
    <property type="entry name" value="TolB, C-terminal domain"/>
    <property type="match status" value="1"/>
</dbReference>
<evidence type="ECO:0000313" key="3">
    <source>
        <dbReference type="Proteomes" id="UP001172743"/>
    </source>
</evidence>
<feature type="chain" id="PRO_5046744514" evidence="1">
    <location>
        <begin position="23"/>
        <end position="416"/>
    </location>
</feature>
<accession>A0ABT8GN81</accession>
<evidence type="ECO:0000313" key="2">
    <source>
        <dbReference type="EMBL" id="MDN4492814.1"/>
    </source>
</evidence>
<dbReference type="PANTHER" id="PTHR36842:SF1">
    <property type="entry name" value="PROTEIN TOLB"/>
    <property type="match status" value="1"/>
</dbReference>
<proteinExistence type="predicted"/>
<organism evidence="2 3">
    <name type="scientific">Ureibacillus aquaedulcis</name>
    <dbReference type="NCBI Taxonomy" id="3058421"/>
    <lineage>
        <taxon>Bacteria</taxon>
        <taxon>Bacillati</taxon>
        <taxon>Bacillota</taxon>
        <taxon>Bacilli</taxon>
        <taxon>Bacillales</taxon>
        <taxon>Caryophanaceae</taxon>
        <taxon>Ureibacillus</taxon>
    </lineage>
</organism>
<reference evidence="2" key="1">
    <citation type="submission" date="2023-07" db="EMBL/GenBank/DDBJ databases">
        <title>Ureibacillus sp. isolated from freshwater well.</title>
        <authorList>
            <person name="Kirdat K."/>
            <person name="Bhatt A."/>
            <person name="Teware R."/>
            <person name="Bhavsar Y."/>
            <person name="Yadav A."/>
        </authorList>
    </citation>
    <scope>NUCLEOTIDE SEQUENCE</scope>
    <source>
        <strain evidence="2">BA0131</strain>
    </source>
</reference>
<evidence type="ECO:0000256" key="1">
    <source>
        <dbReference type="SAM" id="SignalP"/>
    </source>
</evidence>
<dbReference type="RefSeq" id="WP_301136998.1">
    <property type="nucleotide sequence ID" value="NZ_JAUHTQ010000002.1"/>
</dbReference>
<gene>
    <name evidence="2" type="ORF">QYB95_04605</name>
</gene>
<protein>
    <submittedName>
        <fullName evidence="2">Translocation protein TolB</fullName>
    </submittedName>
</protein>
<dbReference type="EMBL" id="JAUHTQ010000002">
    <property type="protein sequence ID" value="MDN4492814.1"/>
    <property type="molecule type" value="Genomic_DNA"/>
</dbReference>
<keyword evidence="3" id="KW-1185">Reference proteome</keyword>
<keyword evidence="1" id="KW-0732">Signal</keyword>
<dbReference type="PANTHER" id="PTHR36842">
    <property type="entry name" value="PROTEIN TOLB HOMOLOG"/>
    <property type="match status" value="1"/>
</dbReference>
<name>A0ABT8GN81_9BACL</name>
<dbReference type="Proteomes" id="UP001172743">
    <property type="component" value="Unassembled WGS sequence"/>
</dbReference>